<dbReference type="Proteomes" id="UP001208935">
    <property type="component" value="Unassembled WGS sequence"/>
</dbReference>
<keyword evidence="7" id="KW-1185">Reference proteome</keyword>
<organism evidence="6 7">
    <name type="scientific">Verminephrobacter aporrectodeae subsp. tuberculatae</name>
    <dbReference type="NCBI Taxonomy" id="1110392"/>
    <lineage>
        <taxon>Bacteria</taxon>
        <taxon>Pseudomonadati</taxon>
        <taxon>Pseudomonadota</taxon>
        <taxon>Betaproteobacteria</taxon>
        <taxon>Burkholderiales</taxon>
        <taxon>Comamonadaceae</taxon>
        <taxon>Verminephrobacter</taxon>
    </lineage>
</organism>
<evidence type="ECO:0000256" key="2">
    <source>
        <dbReference type="ARBA" id="ARBA00022723"/>
    </source>
</evidence>
<feature type="domain" description="Amidohydrolase-related" evidence="5">
    <location>
        <begin position="2"/>
        <end position="303"/>
    </location>
</feature>
<keyword evidence="2" id="KW-0479">Metal-binding</keyword>
<dbReference type="EMBL" id="QZCW01000002">
    <property type="protein sequence ID" value="MCW5322353.1"/>
    <property type="molecule type" value="Genomic_DNA"/>
</dbReference>
<keyword evidence="3 4" id="KW-0378">Hydrolase</keyword>
<evidence type="ECO:0000256" key="3">
    <source>
        <dbReference type="ARBA" id="ARBA00022801"/>
    </source>
</evidence>
<sequence length="345" mass="36287">MSAGLFDVQVNGFSGVDFNDARTITGAALDHALGAMLATGVTACLPTIITAAGDAMSARLQALDRALRESRLGAAMIPGYHLEGPFLNPMEGYAGCHPAEAMRRPDAQWISRIERALSRPILMLTYAPELDESGCFAKSLHAQAKVLAIGHSAADAETIDRATHAGARLCTHLGNGVPQLLPKFNNTIQAQLGCDGLCASFIADGLHVPPRALRSMLRAKGLARSILVTDAVSAAGAARPGSYRFAGFDIELGSDGAVRTPGSAYLAGSSLTLDRALRNAVAWGCASFEEAIAMASENPRRILADAFQRHGIVLPPSEVEWSDALEVHAARVGDHRCRAQSSGSH</sequence>
<proteinExistence type="inferred from homology"/>
<evidence type="ECO:0000313" key="6">
    <source>
        <dbReference type="EMBL" id="MCW5322353.1"/>
    </source>
</evidence>
<dbReference type="InterPro" id="IPR032466">
    <property type="entry name" value="Metal_Hydrolase"/>
</dbReference>
<evidence type="ECO:0000259" key="5">
    <source>
        <dbReference type="Pfam" id="PF01979"/>
    </source>
</evidence>
<dbReference type="PIRSF" id="PIRSF038994">
    <property type="entry name" value="NagA"/>
    <property type="match status" value="1"/>
</dbReference>
<gene>
    <name evidence="6" type="ORF">D5039_14690</name>
</gene>
<protein>
    <submittedName>
        <fullName evidence="6">N-acetylglucosamine-6-phosphate deacetylase</fullName>
    </submittedName>
</protein>
<evidence type="ECO:0000256" key="4">
    <source>
        <dbReference type="PIRNR" id="PIRNR038994"/>
    </source>
</evidence>
<dbReference type="InterPro" id="IPR003764">
    <property type="entry name" value="GlcNAc_6-P_deAcase"/>
</dbReference>
<comment type="caution">
    <text evidence="6">The sequence shown here is derived from an EMBL/GenBank/DDBJ whole genome shotgun (WGS) entry which is preliminary data.</text>
</comment>
<keyword evidence="4" id="KW-0119">Carbohydrate metabolism</keyword>
<comment type="similarity">
    <text evidence="1 4">Belongs to the metallo-dependent hydrolases superfamily. NagA family.</text>
</comment>
<dbReference type="PANTHER" id="PTHR11113:SF14">
    <property type="entry name" value="N-ACETYLGLUCOSAMINE-6-PHOSPHATE DEACETYLASE"/>
    <property type="match status" value="1"/>
</dbReference>
<accession>A0ABT3KVI0</accession>
<dbReference type="InterPro" id="IPR006680">
    <property type="entry name" value="Amidohydro-rel"/>
</dbReference>
<dbReference type="SUPFAM" id="SSF51556">
    <property type="entry name" value="Metallo-dependent hydrolases"/>
    <property type="match status" value="1"/>
</dbReference>
<evidence type="ECO:0000313" key="7">
    <source>
        <dbReference type="Proteomes" id="UP001208935"/>
    </source>
</evidence>
<dbReference type="Pfam" id="PF01979">
    <property type="entry name" value="Amidohydro_1"/>
    <property type="match status" value="1"/>
</dbReference>
<reference evidence="7" key="1">
    <citation type="submission" date="2023-07" db="EMBL/GenBank/DDBJ databases">
        <title>Verminephrobacter genomes.</title>
        <authorList>
            <person name="Lund M.B."/>
        </authorList>
    </citation>
    <scope>NUCLEOTIDE SEQUENCE [LARGE SCALE GENOMIC DNA]</scope>
    <source>
        <strain evidence="7">AtM5-05</strain>
    </source>
</reference>
<dbReference type="Gene3D" id="3.20.20.140">
    <property type="entry name" value="Metal-dependent hydrolases"/>
    <property type="match status" value="1"/>
</dbReference>
<dbReference type="PANTHER" id="PTHR11113">
    <property type="entry name" value="N-ACETYLGLUCOSAMINE-6-PHOSPHATE DEACETYLASE"/>
    <property type="match status" value="1"/>
</dbReference>
<name>A0ABT3KVI0_9BURK</name>
<evidence type="ECO:0000256" key="1">
    <source>
        <dbReference type="ARBA" id="ARBA00010716"/>
    </source>
</evidence>